<sequence length="157" mass="17417">MWRIRVKWADGLLMGECVDEGPRLGHDNVTAGFRSGHHQHSHGQPAFRKPSGTQSEFKALARAQCLESQSQLQSSRSFVVTTPLAPLSSGDRSEQCRFAFASLREQPPLHPALHVDMYVPRDRAGFTPGAHGGGAWKQCCARLNLQLRSTSLSIWRL</sequence>
<proteinExistence type="predicted"/>
<name>A0A8H6NAE3_9PEZI</name>
<dbReference type="AlphaFoldDB" id="A0A8H6NAE3"/>
<evidence type="ECO:0000313" key="3">
    <source>
        <dbReference type="Proteomes" id="UP000639643"/>
    </source>
</evidence>
<protein>
    <submittedName>
        <fullName evidence="2">Uncharacterized protein</fullName>
    </submittedName>
</protein>
<evidence type="ECO:0000313" key="2">
    <source>
        <dbReference type="EMBL" id="KAF6825395.1"/>
    </source>
</evidence>
<dbReference type="Proteomes" id="UP000639643">
    <property type="component" value="Unassembled WGS sequence"/>
</dbReference>
<keyword evidence="3" id="KW-1185">Reference proteome</keyword>
<evidence type="ECO:0000256" key="1">
    <source>
        <dbReference type="SAM" id="MobiDB-lite"/>
    </source>
</evidence>
<accession>A0A8H6NAE3</accession>
<reference evidence="2" key="1">
    <citation type="journal article" date="2020" name="Phytopathology">
        <title>Genome Sequence Resources of Colletotrichum truncatum, C. plurivorum, C. musicola, and C. sojae: Four Species Pathogenic to Soybean (Glycine max).</title>
        <authorList>
            <person name="Rogerio F."/>
            <person name="Boufleur T.R."/>
            <person name="Ciampi-Guillardi M."/>
            <person name="Sukno S.A."/>
            <person name="Thon M.R."/>
            <person name="Massola Junior N.S."/>
            <person name="Baroncelli R."/>
        </authorList>
    </citation>
    <scope>NUCLEOTIDE SEQUENCE</scope>
    <source>
        <strain evidence="2">LFN0074</strain>
    </source>
</reference>
<feature type="region of interest" description="Disordered" evidence="1">
    <location>
        <begin position="28"/>
        <end position="53"/>
    </location>
</feature>
<organism evidence="2 3">
    <name type="scientific">Colletotrichum musicola</name>
    <dbReference type="NCBI Taxonomy" id="2175873"/>
    <lineage>
        <taxon>Eukaryota</taxon>
        <taxon>Fungi</taxon>
        <taxon>Dikarya</taxon>
        <taxon>Ascomycota</taxon>
        <taxon>Pezizomycotina</taxon>
        <taxon>Sordariomycetes</taxon>
        <taxon>Hypocreomycetidae</taxon>
        <taxon>Glomerellales</taxon>
        <taxon>Glomerellaceae</taxon>
        <taxon>Colletotrichum</taxon>
        <taxon>Colletotrichum orchidearum species complex</taxon>
    </lineage>
</organism>
<comment type="caution">
    <text evidence="2">The sequence shown here is derived from an EMBL/GenBank/DDBJ whole genome shotgun (WGS) entry which is preliminary data.</text>
</comment>
<gene>
    <name evidence="2" type="ORF">CMUS01_09833</name>
</gene>
<dbReference type="EMBL" id="WIGM01000431">
    <property type="protein sequence ID" value="KAF6825395.1"/>
    <property type="molecule type" value="Genomic_DNA"/>
</dbReference>